<dbReference type="GO" id="GO:0016491">
    <property type="term" value="F:oxidoreductase activity"/>
    <property type="evidence" value="ECO:0007669"/>
    <property type="project" value="UniProtKB-KW"/>
</dbReference>
<dbReference type="Proteomes" id="UP000183832">
    <property type="component" value="Unassembled WGS sequence"/>
</dbReference>
<dbReference type="InterPro" id="IPR020904">
    <property type="entry name" value="Sc_DH/Rdtase_CS"/>
</dbReference>
<evidence type="ECO:0000313" key="4">
    <source>
        <dbReference type="Proteomes" id="UP000183832"/>
    </source>
</evidence>
<accession>A0A1J1IFY1</accession>
<keyword evidence="4" id="KW-1185">Reference proteome</keyword>
<feature type="transmembrane region" description="Helical" evidence="2">
    <location>
        <begin position="6"/>
        <end position="25"/>
    </location>
</feature>
<dbReference type="SUPFAM" id="SSF51735">
    <property type="entry name" value="NAD(P)-binding Rossmann-fold domains"/>
    <property type="match status" value="1"/>
</dbReference>
<keyword evidence="2" id="KW-0812">Transmembrane</keyword>
<organism evidence="3 4">
    <name type="scientific">Clunio marinus</name>
    <dbReference type="NCBI Taxonomy" id="568069"/>
    <lineage>
        <taxon>Eukaryota</taxon>
        <taxon>Metazoa</taxon>
        <taxon>Ecdysozoa</taxon>
        <taxon>Arthropoda</taxon>
        <taxon>Hexapoda</taxon>
        <taxon>Insecta</taxon>
        <taxon>Pterygota</taxon>
        <taxon>Neoptera</taxon>
        <taxon>Endopterygota</taxon>
        <taxon>Diptera</taxon>
        <taxon>Nematocera</taxon>
        <taxon>Chironomoidea</taxon>
        <taxon>Chironomidae</taxon>
        <taxon>Clunio</taxon>
    </lineage>
</organism>
<dbReference type="AlphaFoldDB" id="A0A1J1IFY1"/>
<keyword evidence="1" id="KW-0560">Oxidoreductase</keyword>
<evidence type="ECO:0000256" key="2">
    <source>
        <dbReference type="SAM" id="Phobius"/>
    </source>
</evidence>
<dbReference type="Pfam" id="PF00106">
    <property type="entry name" value="adh_short"/>
    <property type="match status" value="1"/>
</dbReference>
<name>A0A1J1IFY1_9DIPT</name>
<dbReference type="PROSITE" id="PS00061">
    <property type="entry name" value="ADH_SHORT"/>
    <property type="match status" value="1"/>
</dbReference>
<dbReference type="STRING" id="568069.A0A1J1IFY1"/>
<protein>
    <submittedName>
        <fullName evidence="3">CLUMA_CG011944, isoform A</fullName>
    </submittedName>
</protein>
<sequence length="329" mass="36704">MGLLAAIGFIVIAYFVIQFLLWTLLDCDIELFFASKLGKPISSLRGKVVWITGASSGIGRELAKVLAVHGVKLVLSARNLRELELTKQECLSLSKGGLRAEDVLVIPLDMLKFAFHQDSFNRVISHFRALDILVNNAGRSQRAEWNKIDINVDRELFELDVFSVIHLSRLAVTYFEQNSIKGQLAVTSSTAGLIGAPNSASYTGAKHALHGYFESLRNEKPEINVNIYCPGPTVSNFLQEAFVENPGLKYNQPVQPTDKRMTTERCAYLYAVLLANNKNLCWSGIFPINWIAYIGCYYPNIKKLLLAIVGTRRLAKIRDGRNNPDPSQV</sequence>
<dbReference type="PRINTS" id="PR00081">
    <property type="entry name" value="GDHRDH"/>
</dbReference>
<dbReference type="PANTHER" id="PTHR44269:SF1">
    <property type="entry name" value="DEHYDROGENASE_REDUCTASE SDR FAMILY MEMBER 7"/>
    <property type="match status" value="1"/>
</dbReference>
<keyword evidence="2" id="KW-1133">Transmembrane helix</keyword>
<gene>
    <name evidence="3" type="primary">putative Dehydrogenase</name>
    <name evidence="3" type="synonym">reductase SDR family member 7</name>
    <name evidence="3" type="ORF">CLUMA_CG011944</name>
</gene>
<dbReference type="OrthoDB" id="47007at2759"/>
<proteinExistence type="predicted"/>
<keyword evidence="2" id="KW-0472">Membrane</keyword>
<dbReference type="Gene3D" id="3.40.50.720">
    <property type="entry name" value="NAD(P)-binding Rossmann-like Domain"/>
    <property type="match status" value="1"/>
</dbReference>
<evidence type="ECO:0000256" key="1">
    <source>
        <dbReference type="ARBA" id="ARBA00023002"/>
    </source>
</evidence>
<reference evidence="3 4" key="1">
    <citation type="submission" date="2015-04" db="EMBL/GenBank/DDBJ databases">
        <authorList>
            <person name="Syromyatnikov M.Y."/>
            <person name="Popov V.N."/>
        </authorList>
    </citation>
    <scope>NUCLEOTIDE SEQUENCE [LARGE SCALE GENOMIC DNA]</scope>
</reference>
<dbReference type="EMBL" id="CVRI01000048">
    <property type="protein sequence ID" value="CRK98666.1"/>
    <property type="molecule type" value="Genomic_DNA"/>
</dbReference>
<dbReference type="InterPro" id="IPR036291">
    <property type="entry name" value="NAD(P)-bd_dom_sf"/>
</dbReference>
<evidence type="ECO:0000313" key="3">
    <source>
        <dbReference type="EMBL" id="CRK98666.1"/>
    </source>
</evidence>
<dbReference type="PANTHER" id="PTHR44269">
    <property type="entry name" value="DEHYDROGENASE/REDUCTASE SDR FAMILY MEMBER 7-RELATED"/>
    <property type="match status" value="1"/>
</dbReference>
<dbReference type="InterPro" id="IPR002347">
    <property type="entry name" value="SDR_fam"/>
</dbReference>
<dbReference type="InterPro" id="IPR053011">
    <property type="entry name" value="SDR_family_member_7"/>
</dbReference>